<dbReference type="NCBIfam" id="NF040713">
    <property type="entry name" value="ZapE"/>
    <property type="match status" value="1"/>
</dbReference>
<organism evidence="3 4">
    <name type="scientific">Phytopseudomonas seleniipraecipitans</name>
    <dbReference type="NCBI Taxonomy" id="640205"/>
    <lineage>
        <taxon>Bacteria</taxon>
        <taxon>Pseudomonadati</taxon>
        <taxon>Pseudomonadota</taxon>
        <taxon>Gammaproteobacteria</taxon>
        <taxon>Pseudomonadales</taxon>
        <taxon>Pseudomonadaceae</taxon>
        <taxon>Phytopseudomonas</taxon>
    </lineage>
</organism>
<dbReference type="AlphaFoldDB" id="A0A1G7T566"/>
<name>A0A1G7T566_9GAMM</name>
<proteinExistence type="predicted"/>
<dbReference type="Proteomes" id="UP000243378">
    <property type="component" value="Unassembled WGS sequence"/>
</dbReference>
<dbReference type="GO" id="GO:0032153">
    <property type="term" value="C:cell division site"/>
    <property type="evidence" value="ECO:0007669"/>
    <property type="project" value="TreeGrafter"/>
</dbReference>
<dbReference type="GO" id="GO:0005524">
    <property type="term" value="F:ATP binding"/>
    <property type="evidence" value="ECO:0007669"/>
    <property type="project" value="UniProtKB-KW"/>
</dbReference>
<reference evidence="3 4" key="1">
    <citation type="submission" date="2016-10" db="EMBL/GenBank/DDBJ databases">
        <authorList>
            <person name="de Groot N.N."/>
        </authorList>
    </citation>
    <scope>NUCLEOTIDE SEQUENCE [LARGE SCALE GENOMIC DNA]</scope>
    <source>
        <strain evidence="3 4">LMG 25475</strain>
    </source>
</reference>
<dbReference type="PANTHER" id="PTHR12169">
    <property type="entry name" value="ATPASE N2B"/>
    <property type="match status" value="1"/>
</dbReference>
<keyword evidence="1" id="KW-0547">Nucleotide-binding</keyword>
<dbReference type="InterPro" id="IPR027417">
    <property type="entry name" value="P-loop_NTPase"/>
</dbReference>
<dbReference type="PANTHER" id="PTHR12169:SF6">
    <property type="entry name" value="AFG1-LIKE ATPASE"/>
    <property type="match status" value="1"/>
</dbReference>
<accession>A0A1G7T566</accession>
<evidence type="ECO:0000313" key="4">
    <source>
        <dbReference type="Proteomes" id="UP000243378"/>
    </source>
</evidence>
<dbReference type="STRING" id="640205.SAMN05216381_3655"/>
<dbReference type="GO" id="GO:0016887">
    <property type="term" value="F:ATP hydrolysis activity"/>
    <property type="evidence" value="ECO:0007669"/>
    <property type="project" value="InterPro"/>
</dbReference>
<evidence type="ECO:0000313" key="3">
    <source>
        <dbReference type="EMBL" id="SDG30425.1"/>
    </source>
</evidence>
<keyword evidence="3" id="KW-0132">Cell division</keyword>
<dbReference type="InterPro" id="IPR005654">
    <property type="entry name" value="ATPase_AFG1-like"/>
</dbReference>
<sequence length="413" mass="45952">MDADHLSRRSPGKRCEVDGKPAYRFDIRIQGDGKRCFLISEQSLGVPVEQIEAWVQHGFTAALQARGYRADAEQQRAIDTLARWLQEWSTGRRGRLRKPAAGVYLWGGVGRGKSFVMDAFFAAAPLAAKRRVHFHAFLQELQQRMQAFAGHPDPLVLAIRALAQDIRLLCFDEFHVHDIGDAMLLRRLLDVLVGEGVGLVMTSNYAPAGLCPNPLYRDRFTPAITTLEKRFTVVALDAGIDYRALPGSEQRWGDYVWPHSAGGLAYLQTWLGLDEQAASEQVLEVNHHPLRVKAMAPGRAWLEFSDLCGNAYSTADFLWLLQRCPRLALSGVPTLDSQPTDACQRFINLVDIAYDAGATVLLSSESSLERLCRGSPHQDFARTRSRLSQLRVHELHVSEGIGHGAGGVIDKEF</sequence>
<keyword evidence="2" id="KW-0067">ATP-binding</keyword>
<dbReference type="GO" id="GO:0005737">
    <property type="term" value="C:cytoplasm"/>
    <property type="evidence" value="ECO:0007669"/>
    <property type="project" value="TreeGrafter"/>
</dbReference>
<protein>
    <submittedName>
        <fullName evidence="3">Cell division protein ZapE</fullName>
    </submittedName>
</protein>
<evidence type="ECO:0000256" key="1">
    <source>
        <dbReference type="ARBA" id="ARBA00022741"/>
    </source>
</evidence>
<dbReference type="SUPFAM" id="SSF52540">
    <property type="entry name" value="P-loop containing nucleoside triphosphate hydrolases"/>
    <property type="match status" value="1"/>
</dbReference>
<dbReference type="Gene3D" id="3.40.50.300">
    <property type="entry name" value="P-loop containing nucleotide triphosphate hydrolases"/>
    <property type="match status" value="1"/>
</dbReference>
<dbReference type="Pfam" id="PF03969">
    <property type="entry name" value="AFG1_ATPase"/>
    <property type="match status" value="1"/>
</dbReference>
<dbReference type="GO" id="GO:0051301">
    <property type="term" value="P:cell division"/>
    <property type="evidence" value="ECO:0007669"/>
    <property type="project" value="UniProtKB-KW"/>
</dbReference>
<gene>
    <name evidence="3" type="ORF">SAMN05216381_3655</name>
</gene>
<dbReference type="EMBL" id="FNBM01000009">
    <property type="protein sequence ID" value="SDG30425.1"/>
    <property type="molecule type" value="Genomic_DNA"/>
</dbReference>
<evidence type="ECO:0000256" key="2">
    <source>
        <dbReference type="ARBA" id="ARBA00022840"/>
    </source>
</evidence>
<keyword evidence="3" id="KW-0131">Cell cycle</keyword>